<dbReference type="GO" id="GO:0003677">
    <property type="term" value="F:DNA binding"/>
    <property type="evidence" value="ECO:0007669"/>
    <property type="project" value="UniProtKB-KW"/>
</dbReference>
<proteinExistence type="predicted"/>
<gene>
    <name evidence="6" type="ORF">GT020_08875</name>
</gene>
<dbReference type="RefSeq" id="WP_161448863.1">
    <property type="nucleotide sequence ID" value="NZ_WYDN01000006.1"/>
</dbReference>
<name>A0A6L9GA12_9MICC</name>
<dbReference type="PROSITE" id="PS51078">
    <property type="entry name" value="ICLR_ED"/>
    <property type="match status" value="1"/>
</dbReference>
<dbReference type="InterPro" id="IPR036390">
    <property type="entry name" value="WH_DNA-bd_sf"/>
</dbReference>
<dbReference type="Pfam" id="PF01614">
    <property type="entry name" value="IclR_C"/>
    <property type="match status" value="1"/>
</dbReference>
<keyword evidence="2" id="KW-0238">DNA-binding</keyword>
<dbReference type="GO" id="GO:0045892">
    <property type="term" value="P:negative regulation of DNA-templated transcription"/>
    <property type="evidence" value="ECO:0007669"/>
    <property type="project" value="TreeGrafter"/>
</dbReference>
<keyword evidence="1" id="KW-0805">Transcription regulation</keyword>
<dbReference type="Gene3D" id="1.10.10.10">
    <property type="entry name" value="Winged helix-like DNA-binding domain superfamily/Winged helix DNA-binding domain"/>
    <property type="match status" value="1"/>
</dbReference>
<evidence type="ECO:0000256" key="3">
    <source>
        <dbReference type="ARBA" id="ARBA00023163"/>
    </source>
</evidence>
<dbReference type="InterPro" id="IPR050707">
    <property type="entry name" value="HTH_MetabolicPath_Reg"/>
</dbReference>
<dbReference type="InterPro" id="IPR029016">
    <property type="entry name" value="GAF-like_dom_sf"/>
</dbReference>
<dbReference type="InterPro" id="IPR036388">
    <property type="entry name" value="WH-like_DNA-bd_sf"/>
</dbReference>
<evidence type="ECO:0000256" key="1">
    <source>
        <dbReference type="ARBA" id="ARBA00023015"/>
    </source>
</evidence>
<dbReference type="SUPFAM" id="SSF46785">
    <property type="entry name" value="Winged helix' DNA-binding domain"/>
    <property type="match status" value="1"/>
</dbReference>
<dbReference type="AlphaFoldDB" id="A0A6L9GA12"/>
<evidence type="ECO:0000259" key="5">
    <source>
        <dbReference type="PROSITE" id="PS51078"/>
    </source>
</evidence>
<reference evidence="6 7" key="1">
    <citation type="submission" date="2020-01" db="EMBL/GenBank/DDBJ databases">
        <title>Glutamicibacter soli M275.</title>
        <authorList>
            <person name="Meng X."/>
        </authorList>
    </citation>
    <scope>NUCLEOTIDE SEQUENCE [LARGE SCALE GENOMIC DNA]</scope>
    <source>
        <strain evidence="6 7">M275</strain>
    </source>
</reference>
<comment type="caution">
    <text evidence="6">The sequence shown here is derived from an EMBL/GenBank/DDBJ whole genome shotgun (WGS) entry which is preliminary data.</text>
</comment>
<dbReference type="Proteomes" id="UP000477543">
    <property type="component" value="Unassembled WGS sequence"/>
</dbReference>
<dbReference type="PANTHER" id="PTHR30136">
    <property type="entry name" value="HELIX-TURN-HELIX TRANSCRIPTIONAL REGULATOR, ICLR FAMILY"/>
    <property type="match status" value="1"/>
</dbReference>
<feature type="domain" description="HTH iclR-type" evidence="4">
    <location>
        <begin position="9"/>
        <end position="74"/>
    </location>
</feature>
<evidence type="ECO:0000259" key="4">
    <source>
        <dbReference type="PROSITE" id="PS51077"/>
    </source>
</evidence>
<dbReference type="EMBL" id="WYDN01000006">
    <property type="protein sequence ID" value="NAZ16176.1"/>
    <property type="molecule type" value="Genomic_DNA"/>
</dbReference>
<dbReference type="SUPFAM" id="SSF55781">
    <property type="entry name" value="GAF domain-like"/>
    <property type="match status" value="1"/>
</dbReference>
<keyword evidence="3" id="KW-0804">Transcription</keyword>
<dbReference type="InterPro" id="IPR005471">
    <property type="entry name" value="Tscrpt_reg_IclR_N"/>
</dbReference>
<protein>
    <submittedName>
        <fullName evidence="6">Helix-turn-helix domain-containing protein</fullName>
    </submittedName>
</protein>
<dbReference type="PROSITE" id="PS51077">
    <property type="entry name" value="HTH_ICLR"/>
    <property type="match status" value="1"/>
</dbReference>
<organism evidence="6 7">
    <name type="scientific">Glutamicibacter soli</name>
    <dbReference type="NCBI Taxonomy" id="453836"/>
    <lineage>
        <taxon>Bacteria</taxon>
        <taxon>Bacillati</taxon>
        <taxon>Actinomycetota</taxon>
        <taxon>Actinomycetes</taxon>
        <taxon>Micrococcales</taxon>
        <taxon>Micrococcaceae</taxon>
        <taxon>Glutamicibacter</taxon>
    </lineage>
</organism>
<dbReference type="Pfam" id="PF09339">
    <property type="entry name" value="HTH_IclR"/>
    <property type="match status" value="1"/>
</dbReference>
<dbReference type="PANTHER" id="PTHR30136:SF34">
    <property type="entry name" value="TRANSCRIPTIONAL REGULATOR"/>
    <property type="match status" value="1"/>
</dbReference>
<feature type="domain" description="IclR-ED" evidence="5">
    <location>
        <begin position="68"/>
        <end position="248"/>
    </location>
</feature>
<accession>A0A6L9GA12</accession>
<sequence>MPDTSPLHVQSFARGLKVIRAFTGFPLTLSEVAQRSGMPPAAARRYLATLTDLEYLEQEGALFRAKSKLLELAQPYFKANETARKAGPILRLLSDEVSETATLTQYDNGEVINVLATQTAHELSIQVGIGRHLPAYCTAMGRAMLSLLPEQEARDVVKASALLDLTGKTLTGVEAIMEQIDLAREQGYCLVEEEHTLGIRTLSIALQLPQGALIALSVPTPTARENRQAYLQRALKPLQLAAQRMGDD</sequence>
<evidence type="ECO:0000256" key="2">
    <source>
        <dbReference type="ARBA" id="ARBA00023125"/>
    </source>
</evidence>
<evidence type="ECO:0000313" key="7">
    <source>
        <dbReference type="Proteomes" id="UP000477543"/>
    </source>
</evidence>
<dbReference type="SMART" id="SM00346">
    <property type="entry name" value="HTH_ICLR"/>
    <property type="match status" value="1"/>
</dbReference>
<dbReference type="InterPro" id="IPR014757">
    <property type="entry name" value="Tscrpt_reg_IclR_C"/>
</dbReference>
<dbReference type="Gene3D" id="3.30.450.40">
    <property type="match status" value="1"/>
</dbReference>
<dbReference type="GO" id="GO:0003700">
    <property type="term" value="F:DNA-binding transcription factor activity"/>
    <property type="evidence" value="ECO:0007669"/>
    <property type="project" value="TreeGrafter"/>
</dbReference>
<evidence type="ECO:0000313" key="6">
    <source>
        <dbReference type="EMBL" id="NAZ16176.1"/>
    </source>
</evidence>